<feature type="transmembrane region" description="Helical" evidence="1">
    <location>
        <begin position="74"/>
        <end position="95"/>
    </location>
</feature>
<reference evidence="3 4" key="2">
    <citation type="journal article" date="2015" name="Genome Announc.">
        <title>Complete Genome Sequence of Hyperthermophilic Piezophilic Archaeon Palaeococcus pacificus DY20341T, Isolated from Deep-Sea Hydrothermal Sediments.</title>
        <authorList>
            <person name="Zeng X."/>
            <person name="Jebbar M."/>
            <person name="Shao Z."/>
        </authorList>
    </citation>
    <scope>NUCLEOTIDE SEQUENCE [LARGE SCALE GENOMIC DNA]</scope>
    <source>
        <strain evidence="3 4">DY20341</strain>
    </source>
</reference>
<feature type="domain" description="Protein-glutamine gamma-glutamyltransferase-like C-terminal" evidence="2">
    <location>
        <begin position="202"/>
        <end position="267"/>
    </location>
</feature>
<keyword evidence="1" id="KW-0472">Membrane</keyword>
<keyword evidence="1" id="KW-0812">Transmembrane</keyword>
<dbReference type="InterPro" id="IPR025403">
    <property type="entry name" value="TgpA-like_C"/>
</dbReference>
<sequence>MGTKAVLYFIALIILMSALTSHTVGYGEEGVHRDFSTISTTAFLITVILAAIFLVLLFLIMRDPFQQKPKEDRSAWLTLLAYAVVFGFGLVIFLIGRPKLRPIQNATALNGTSSFSGSYIPNKAVNYSPLVKRAFMSDSLVSLITLFLLFGTIIVFSGIMIVRLHKAMRIKRMKRELENFDRKIEEEGIKFIGKPEDIVVELYKKAVLWLEVLGVPYKASWTHWEHYSFVKHKREAFKNLTSLFEKAKYAPERVTMKDAETAYNLYRIIRGENVEV</sequence>
<dbReference type="HOGENOM" id="CLU_084679_0_0_2"/>
<evidence type="ECO:0000313" key="3">
    <source>
        <dbReference type="EMBL" id="AIF68535.1"/>
    </source>
</evidence>
<reference evidence="4" key="1">
    <citation type="submission" date="2013-06" db="EMBL/GenBank/DDBJ databases">
        <title>Complete Genome Sequence of Hyperthermophilic Palaeococcus pacificus DY20341T, Isolated from a Deep-Sea Hydrothermal Sediments.</title>
        <authorList>
            <person name="Zeng X."/>
            <person name="Shao Z."/>
        </authorList>
    </citation>
    <scope>NUCLEOTIDE SEQUENCE [LARGE SCALE GENOMIC DNA]</scope>
    <source>
        <strain evidence="4">DY20341</strain>
    </source>
</reference>
<feature type="transmembrane region" description="Helical" evidence="1">
    <location>
        <begin position="140"/>
        <end position="164"/>
    </location>
</feature>
<accession>A0A075LPA8</accession>
<evidence type="ECO:0000313" key="4">
    <source>
        <dbReference type="Proteomes" id="UP000027981"/>
    </source>
</evidence>
<dbReference type="GeneID" id="25399979"/>
<evidence type="ECO:0000256" key="1">
    <source>
        <dbReference type="SAM" id="Phobius"/>
    </source>
</evidence>
<proteinExistence type="predicted"/>
<name>A0A075LPA8_9EURY</name>
<dbReference type="Pfam" id="PF13559">
    <property type="entry name" value="DUF4129"/>
    <property type="match status" value="1"/>
</dbReference>
<dbReference type="RefSeq" id="WP_052649017.1">
    <property type="nucleotide sequence ID" value="NZ_CP006019.1"/>
</dbReference>
<keyword evidence="4" id="KW-1185">Reference proteome</keyword>
<keyword evidence="1" id="KW-1133">Transmembrane helix</keyword>
<organism evidence="3 4">
    <name type="scientific">Palaeococcus pacificus DY20341</name>
    <dbReference type="NCBI Taxonomy" id="1343739"/>
    <lineage>
        <taxon>Archaea</taxon>
        <taxon>Methanobacteriati</taxon>
        <taxon>Methanobacteriota</taxon>
        <taxon>Thermococci</taxon>
        <taxon>Thermococcales</taxon>
        <taxon>Thermococcaceae</taxon>
        <taxon>Palaeococcus</taxon>
    </lineage>
</organism>
<dbReference type="Proteomes" id="UP000027981">
    <property type="component" value="Chromosome"/>
</dbReference>
<dbReference type="KEGG" id="ppac:PAP_00440"/>
<dbReference type="eggNOG" id="arCOG05832">
    <property type="taxonomic scope" value="Archaea"/>
</dbReference>
<dbReference type="OrthoDB" id="99436at2157"/>
<protein>
    <recommendedName>
        <fullName evidence="2">Protein-glutamine gamma-glutamyltransferase-like C-terminal domain-containing protein</fullName>
    </recommendedName>
</protein>
<dbReference type="AlphaFoldDB" id="A0A075LPA8"/>
<dbReference type="STRING" id="1343739.PAP_00440"/>
<evidence type="ECO:0000259" key="2">
    <source>
        <dbReference type="Pfam" id="PF13559"/>
    </source>
</evidence>
<feature type="transmembrane region" description="Helical" evidence="1">
    <location>
        <begin position="43"/>
        <end position="62"/>
    </location>
</feature>
<dbReference type="EMBL" id="CP006019">
    <property type="protein sequence ID" value="AIF68535.1"/>
    <property type="molecule type" value="Genomic_DNA"/>
</dbReference>
<gene>
    <name evidence="3" type="ORF">PAP_00440</name>
</gene>